<gene>
    <name evidence="2" type="ORF">GMARGA_LOCUS28887</name>
</gene>
<keyword evidence="3" id="KW-1185">Reference proteome</keyword>
<comment type="caution">
    <text evidence="2">The sequence shown here is derived from an EMBL/GenBank/DDBJ whole genome shotgun (WGS) entry which is preliminary data.</text>
</comment>
<reference evidence="2 3" key="1">
    <citation type="submission" date="2021-06" db="EMBL/GenBank/DDBJ databases">
        <authorList>
            <person name="Kallberg Y."/>
            <person name="Tangrot J."/>
            <person name="Rosling A."/>
        </authorList>
    </citation>
    <scope>NUCLEOTIDE SEQUENCE [LARGE SCALE GENOMIC DNA]</scope>
    <source>
        <strain evidence="2 3">120-4 pot B 10/14</strain>
    </source>
</reference>
<evidence type="ECO:0000313" key="2">
    <source>
        <dbReference type="EMBL" id="CAG8825596.1"/>
    </source>
</evidence>
<organism evidence="2 3">
    <name type="scientific">Gigaspora margarita</name>
    <dbReference type="NCBI Taxonomy" id="4874"/>
    <lineage>
        <taxon>Eukaryota</taxon>
        <taxon>Fungi</taxon>
        <taxon>Fungi incertae sedis</taxon>
        <taxon>Mucoromycota</taxon>
        <taxon>Glomeromycotina</taxon>
        <taxon>Glomeromycetes</taxon>
        <taxon>Diversisporales</taxon>
        <taxon>Gigasporaceae</taxon>
        <taxon>Gigaspora</taxon>
    </lineage>
</organism>
<feature type="compositionally biased region" description="Basic and acidic residues" evidence="1">
    <location>
        <begin position="1"/>
        <end position="14"/>
    </location>
</feature>
<proteinExistence type="predicted"/>
<evidence type="ECO:0000313" key="3">
    <source>
        <dbReference type="Proteomes" id="UP000789901"/>
    </source>
</evidence>
<feature type="region of interest" description="Disordered" evidence="1">
    <location>
        <begin position="39"/>
        <end position="64"/>
    </location>
</feature>
<protein>
    <submittedName>
        <fullName evidence="2">11749_t:CDS:1</fullName>
    </submittedName>
</protein>
<name>A0ABN7WBV7_GIGMA</name>
<dbReference type="EMBL" id="CAJVQB010037806">
    <property type="protein sequence ID" value="CAG8825596.1"/>
    <property type="molecule type" value="Genomic_DNA"/>
</dbReference>
<feature type="non-terminal residue" evidence="2">
    <location>
        <position position="1"/>
    </location>
</feature>
<feature type="non-terminal residue" evidence="2">
    <location>
        <position position="92"/>
    </location>
</feature>
<dbReference type="Proteomes" id="UP000789901">
    <property type="component" value="Unassembled WGS sequence"/>
</dbReference>
<evidence type="ECO:0000256" key="1">
    <source>
        <dbReference type="SAM" id="MobiDB-lite"/>
    </source>
</evidence>
<sequence>SREEETKIMTKYPEDDQSNSDTTTPILLQKIRKKQVQASSTTIAKDTTEDITENTTENTMPKSQETLAQTKLKEELIQLNWKLLQLQNLEDK</sequence>
<accession>A0ABN7WBV7</accession>
<feature type="region of interest" description="Disordered" evidence="1">
    <location>
        <begin position="1"/>
        <end position="22"/>
    </location>
</feature>